<feature type="region of interest" description="Disordered" evidence="1">
    <location>
        <begin position="894"/>
        <end position="998"/>
    </location>
</feature>
<dbReference type="Pfam" id="PF15257">
    <property type="entry name" value="DUF4590"/>
    <property type="match status" value="1"/>
</dbReference>
<evidence type="ECO:0000313" key="3">
    <source>
        <dbReference type="EMBL" id="KAF8570574.1"/>
    </source>
</evidence>
<dbReference type="OrthoDB" id="120976at2759"/>
<feature type="domain" description="DUF4590" evidence="2">
    <location>
        <begin position="457"/>
        <end position="561"/>
    </location>
</feature>
<feature type="compositionally biased region" description="Polar residues" evidence="1">
    <location>
        <begin position="894"/>
        <end position="913"/>
    </location>
</feature>
<sequence length="998" mass="112409">VTKDGEILPEAEYRELSNRESQKRALLELIAKAIVERSLEAERIRQGRIRRTLEEICKIHRVRRMREERRKREEETILMQLIPRNHTGDGKLNPVSCNSSDHSNVIPSGTIYLPVSDIDDPELAVMDKRSQIEVAKLRRIYRMQQLKERKAGRPPYLYLYEPGMPKRRVKNKARMRTRKQHTGHKGLDPYTRHSKSHDETMAVTTVPESQLRHPPGRTESDPRPRLKQKCHAGHGDRILVEEQQSGSLGQPDSPIQNGPSPAQALPEPDGTAENLLIADRQPSDNCIGQSRNQAYHMHRLNCRASALRTTVNIPTLVLSTKTPPHGVILTDYNDNRLGIARSKSLLFQRRPLPVRSSTTVASSQDEAAVHQCLEQVEKNDEPKPVTSQPGNVSEEVNNSHSLPLITEQIKLHSPCVVRFIYLGASRLEESTLEHIVAETNQQTPRTGQTQTTDSGQRLKRWITVVQQPSGGNTITVFKGLLQPGDAFEFTSRRTYGFPFSLSLYIDGTQDSRISACCEYRHRRGVRIGGKHGHFVYSHVEGSIPCFKCQAARSVREEKRRKRKQAVKRAESDDVTDRRLDKSSAVGIQNEETTLPFSVETAGNMVGNDFETNLNKRLVTSTHWEHVTPTMSNLQPCFSEESLDRRYDTEQVESSEESQRFCPSKDSFVNETEITQNRSYAKDCETFEDEDDYQATEYTEEEDQDEEVSGEVEDEDEERNEDIERKDEGSSIAVESVCERPDQPPDVDETNEDLFEFNEDCKVIVRKRDAFYQRRMLTKRPVQTEEHKPHSQIDELFSQDHPVQTSCLIGRHFAGDVIDNITDCDKYITNPVEETSLHEYSVAETMGSGSSCTSGDLMQPEALKNASSVIAHSSPSNINTQITSIVVESEDDYFQTSTLTSEGEMQSPTRQLNDIDSDSKTDMSSLRILGDSESPGVSEEEDASPEKPMEASVQSTEQICSASASSSESIPLQNSVTTPIPPPTPSVTSVVQSSKGTFS</sequence>
<feature type="compositionally biased region" description="Basic and acidic residues" evidence="1">
    <location>
        <begin position="185"/>
        <end position="200"/>
    </location>
</feature>
<organism evidence="3 4">
    <name type="scientific">Paragonimus westermani</name>
    <dbReference type="NCBI Taxonomy" id="34504"/>
    <lineage>
        <taxon>Eukaryota</taxon>
        <taxon>Metazoa</taxon>
        <taxon>Spiralia</taxon>
        <taxon>Lophotrochozoa</taxon>
        <taxon>Platyhelminthes</taxon>
        <taxon>Trematoda</taxon>
        <taxon>Digenea</taxon>
        <taxon>Plagiorchiida</taxon>
        <taxon>Troglotremata</taxon>
        <taxon>Troglotrematidae</taxon>
        <taxon>Paragonimus</taxon>
    </lineage>
</organism>
<feature type="compositionally biased region" description="Polar residues" evidence="1">
    <location>
        <begin position="385"/>
        <end position="397"/>
    </location>
</feature>
<dbReference type="AlphaFoldDB" id="A0A8T0DTU3"/>
<accession>A0A8T0DTU3</accession>
<feature type="region of interest" description="Disordered" evidence="1">
    <location>
        <begin position="244"/>
        <end position="269"/>
    </location>
</feature>
<dbReference type="Proteomes" id="UP000699462">
    <property type="component" value="Unassembled WGS sequence"/>
</dbReference>
<proteinExistence type="predicted"/>
<dbReference type="PANTHER" id="PTHR23034">
    <property type="entry name" value="GLUTAMATE-RICH PROTEIN 3"/>
    <property type="match status" value="1"/>
</dbReference>
<dbReference type="PANTHER" id="PTHR23034:SF2">
    <property type="entry name" value="GLUTAMATE-RICH PROTEIN 3"/>
    <property type="match status" value="1"/>
</dbReference>
<feature type="region of interest" description="Disordered" evidence="1">
    <location>
        <begin position="559"/>
        <end position="581"/>
    </location>
</feature>
<feature type="compositionally biased region" description="Basic residues" evidence="1">
    <location>
        <begin position="169"/>
        <end position="184"/>
    </location>
</feature>
<dbReference type="InterPro" id="IPR027962">
    <property type="entry name" value="ERICH3"/>
</dbReference>
<feature type="region of interest" description="Disordered" evidence="1">
    <location>
        <begin position="377"/>
        <end position="397"/>
    </location>
</feature>
<keyword evidence="4" id="KW-1185">Reference proteome</keyword>
<feature type="region of interest" description="Disordered" evidence="1">
    <location>
        <begin position="644"/>
        <end position="667"/>
    </location>
</feature>
<reference evidence="3 4" key="1">
    <citation type="submission" date="2019-07" db="EMBL/GenBank/DDBJ databases">
        <title>Annotation for the trematode Paragonimus westermani.</title>
        <authorList>
            <person name="Choi Y.-J."/>
        </authorList>
    </citation>
    <scope>NUCLEOTIDE SEQUENCE [LARGE SCALE GENOMIC DNA]</scope>
    <source>
        <strain evidence="3">180907_Pwestermani</strain>
    </source>
</reference>
<feature type="compositionally biased region" description="Polar residues" evidence="1">
    <location>
        <begin position="244"/>
        <end position="260"/>
    </location>
</feature>
<evidence type="ECO:0000313" key="4">
    <source>
        <dbReference type="Proteomes" id="UP000699462"/>
    </source>
</evidence>
<feature type="compositionally biased region" description="Basic and acidic residues" evidence="1">
    <location>
        <begin position="567"/>
        <end position="581"/>
    </location>
</feature>
<feature type="region of interest" description="Disordered" evidence="1">
    <location>
        <begin position="695"/>
        <end position="749"/>
    </location>
</feature>
<name>A0A8T0DTU3_9TREM</name>
<gene>
    <name evidence="3" type="ORF">P879_02317</name>
</gene>
<protein>
    <recommendedName>
        <fullName evidence="2">DUF4590 domain-containing protein</fullName>
    </recommendedName>
</protein>
<evidence type="ECO:0000256" key="1">
    <source>
        <dbReference type="SAM" id="MobiDB-lite"/>
    </source>
</evidence>
<feature type="region of interest" description="Disordered" evidence="1">
    <location>
        <begin position="169"/>
        <end position="230"/>
    </location>
</feature>
<evidence type="ECO:0000259" key="2">
    <source>
        <dbReference type="Pfam" id="PF15257"/>
    </source>
</evidence>
<feature type="compositionally biased region" description="Low complexity" evidence="1">
    <location>
        <begin position="985"/>
        <end position="998"/>
    </location>
</feature>
<feature type="compositionally biased region" description="Acidic residues" evidence="1">
    <location>
        <begin position="695"/>
        <end position="720"/>
    </location>
</feature>
<dbReference type="EMBL" id="JTDF01001043">
    <property type="protein sequence ID" value="KAF8570574.1"/>
    <property type="molecule type" value="Genomic_DNA"/>
</dbReference>
<comment type="caution">
    <text evidence="3">The sequence shown here is derived from an EMBL/GenBank/DDBJ whole genome shotgun (WGS) entry which is preliminary data.</text>
</comment>
<feature type="non-terminal residue" evidence="3">
    <location>
        <position position="1"/>
    </location>
</feature>
<dbReference type="InterPro" id="IPR048257">
    <property type="entry name" value="DUF4590"/>
</dbReference>